<dbReference type="Proteomes" id="UP000178615">
    <property type="component" value="Unassembled WGS sequence"/>
</dbReference>
<gene>
    <name evidence="1" type="ORF">A2V49_00735</name>
</gene>
<reference evidence="1 2" key="1">
    <citation type="journal article" date="2016" name="Nat. Commun.">
        <title>Thousands of microbial genomes shed light on interconnected biogeochemical processes in an aquifer system.</title>
        <authorList>
            <person name="Anantharaman K."/>
            <person name="Brown C.T."/>
            <person name="Hug L.A."/>
            <person name="Sharon I."/>
            <person name="Castelle C.J."/>
            <person name="Probst A.J."/>
            <person name="Thomas B.C."/>
            <person name="Singh A."/>
            <person name="Wilkins M.J."/>
            <person name="Karaoz U."/>
            <person name="Brodie E.L."/>
            <person name="Williams K.H."/>
            <person name="Hubbard S.S."/>
            <person name="Banfield J.F."/>
        </authorList>
    </citation>
    <scope>NUCLEOTIDE SEQUENCE [LARGE SCALE GENOMIC DNA]</scope>
</reference>
<sequence length="347" mass="39522">MKRYLIIPVLTVIVVLAGFVFYTSFQARAGTSDVEEFNSVEEAKTWLQERDLDANNIGNISNAQIEQRIESIICSHRLIVPDPELAGPLGVNTQVAEVNKSFCQERSSPLFNTALMDIGSVWPGDPVDPTHQHRVWGLLAIRDTATMQLIKAYAFDITGIPSLTQAIQTQINWAAPRDGKEYRFDVEVNARLWPENIGPATYFETWFFTTQKNQIYLPIVFKTDALECPYLLHVKSANPSDTDEKYCFTATGISHAELHFNWGEVVNSWWEDPQGNKLVEFPGTDIIYRLDSPHSYRDYPIPENEMVANQWYPNGQAPWLATHHELSGQFKLNGITFRVTIPMIWDP</sequence>
<dbReference type="EMBL" id="MEUV01000041">
    <property type="protein sequence ID" value="OGC45369.1"/>
    <property type="molecule type" value="Genomic_DNA"/>
</dbReference>
<proteinExistence type="predicted"/>
<accession>A0A1F4UKD2</accession>
<evidence type="ECO:0000313" key="2">
    <source>
        <dbReference type="Proteomes" id="UP000178615"/>
    </source>
</evidence>
<name>A0A1F4UKD2_UNCKA</name>
<protein>
    <submittedName>
        <fullName evidence="1">Uncharacterized protein</fullName>
    </submittedName>
</protein>
<dbReference type="AlphaFoldDB" id="A0A1F4UKD2"/>
<evidence type="ECO:0000313" key="1">
    <source>
        <dbReference type="EMBL" id="OGC45369.1"/>
    </source>
</evidence>
<comment type="caution">
    <text evidence="1">The sequence shown here is derived from an EMBL/GenBank/DDBJ whole genome shotgun (WGS) entry which is preliminary data.</text>
</comment>
<organism evidence="1 2">
    <name type="scientific">candidate division WWE3 bacterium RBG_19FT_COMBO_34_6</name>
    <dbReference type="NCBI Taxonomy" id="1802612"/>
    <lineage>
        <taxon>Bacteria</taxon>
        <taxon>Katanobacteria</taxon>
    </lineage>
</organism>